<evidence type="ECO:0000313" key="7">
    <source>
        <dbReference type="Proteomes" id="UP000825935"/>
    </source>
</evidence>
<dbReference type="Gene3D" id="3.80.10.10">
    <property type="entry name" value="Ribonuclease Inhibitor"/>
    <property type="match status" value="1"/>
</dbReference>
<dbReference type="Proteomes" id="UP000825935">
    <property type="component" value="Chromosome 34"/>
</dbReference>
<dbReference type="SUPFAM" id="SSF52058">
    <property type="entry name" value="L domain-like"/>
    <property type="match status" value="1"/>
</dbReference>
<comment type="caution">
    <text evidence="6">The sequence shown here is derived from an EMBL/GenBank/DDBJ whole genome shotgun (WGS) entry which is preliminary data.</text>
</comment>
<gene>
    <name evidence="6" type="ORF">KP509_34G060500</name>
</gene>
<evidence type="ECO:0000256" key="4">
    <source>
        <dbReference type="SAM" id="SignalP"/>
    </source>
</evidence>
<feature type="domain" description="Leucine-rich repeat-containing N-terminal plant-type" evidence="5">
    <location>
        <begin position="28"/>
        <end position="65"/>
    </location>
</feature>
<dbReference type="PANTHER" id="PTHR48060">
    <property type="entry name" value="DNA DAMAGE-REPAIR/TOLERATION PROTEIN DRT100"/>
    <property type="match status" value="1"/>
</dbReference>
<dbReference type="EMBL" id="CM035439">
    <property type="protein sequence ID" value="KAH7284572.1"/>
    <property type="molecule type" value="Genomic_DNA"/>
</dbReference>
<dbReference type="AlphaFoldDB" id="A0A8T2QK97"/>
<keyword evidence="2 4" id="KW-0732">Signal</keyword>
<dbReference type="PANTHER" id="PTHR48060:SF21">
    <property type="entry name" value="L DOMAIN-LIKE PROTEIN"/>
    <property type="match status" value="1"/>
</dbReference>
<name>A0A8T2QK97_CERRI</name>
<dbReference type="InterPro" id="IPR013210">
    <property type="entry name" value="LRR_N_plant-typ"/>
</dbReference>
<organism evidence="6 7">
    <name type="scientific">Ceratopteris richardii</name>
    <name type="common">Triangle waterfern</name>
    <dbReference type="NCBI Taxonomy" id="49495"/>
    <lineage>
        <taxon>Eukaryota</taxon>
        <taxon>Viridiplantae</taxon>
        <taxon>Streptophyta</taxon>
        <taxon>Embryophyta</taxon>
        <taxon>Tracheophyta</taxon>
        <taxon>Polypodiopsida</taxon>
        <taxon>Polypodiidae</taxon>
        <taxon>Polypodiales</taxon>
        <taxon>Pteridineae</taxon>
        <taxon>Pteridaceae</taxon>
        <taxon>Parkerioideae</taxon>
        <taxon>Ceratopteris</taxon>
    </lineage>
</organism>
<feature type="signal peptide" evidence="4">
    <location>
        <begin position="1"/>
        <end position="22"/>
    </location>
</feature>
<dbReference type="Pfam" id="PF08263">
    <property type="entry name" value="LRRNT_2"/>
    <property type="match status" value="1"/>
</dbReference>
<keyword evidence="1" id="KW-0433">Leucine-rich repeat</keyword>
<accession>A0A8T2QK97</accession>
<dbReference type="InterPro" id="IPR053211">
    <property type="entry name" value="DNA_repair-toleration"/>
</dbReference>
<sequence>MFQTEATLVLLVFMIFLHPSECVSDPVEVRALQAVRNRIGDVFDRLSNWEGEDPCGDVWTGVICTTINGTDHVTELTLLNMNFTGSLAPDLGNLTQLVIMIMFTRRSQQLLSVSRLW</sequence>
<proteinExistence type="predicted"/>
<evidence type="ECO:0000256" key="3">
    <source>
        <dbReference type="ARBA" id="ARBA00022737"/>
    </source>
</evidence>
<dbReference type="InterPro" id="IPR032675">
    <property type="entry name" value="LRR_dom_sf"/>
</dbReference>
<evidence type="ECO:0000256" key="1">
    <source>
        <dbReference type="ARBA" id="ARBA00022614"/>
    </source>
</evidence>
<reference evidence="6" key="1">
    <citation type="submission" date="2021-08" db="EMBL/GenBank/DDBJ databases">
        <title>WGS assembly of Ceratopteris richardii.</title>
        <authorList>
            <person name="Marchant D.B."/>
            <person name="Chen G."/>
            <person name="Jenkins J."/>
            <person name="Shu S."/>
            <person name="Leebens-Mack J."/>
            <person name="Grimwood J."/>
            <person name="Schmutz J."/>
            <person name="Soltis P."/>
            <person name="Soltis D."/>
            <person name="Chen Z.-H."/>
        </authorList>
    </citation>
    <scope>NUCLEOTIDE SEQUENCE</scope>
    <source>
        <strain evidence="6">Whitten #5841</strain>
        <tissue evidence="6">Leaf</tissue>
    </source>
</reference>
<keyword evidence="3" id="KW-0677">Repeat</keyword>
<keyword evidence="7" id="KW-1185">Reference proteome</keyword>
<evidence type="ECO:0000313" key="6">
    <source>
        <dbReference type="EMBL" id="KAH7284572.1"/>
    </source>
</evidence>
<feature type="chain" id="PRO_5035730264" description="Leucine-rich repeat-containing N-terminal plant-type domain-containing protein" evidence="4">
    <location>
        <begin position="23"/>
        <end position="117"/>
    </location>
</feature>
<dbReference type="OMA" id="VIMIMFT"/>
<protein>
    <recommendedName>
        <fullName evidence="5">Leucine-rich repeat-containing N-terminal plant-type domain-containing protein</fullName>
    </recommendedName>
</protein>
<evidence type="ECO:0000256" key="2">
    <source>
        <dbReference type="ARBA" id="ARBA00022729"/>
    </source>
</evidence>
<dbReference type="OrthoDB" id="2020077at2759"/>
<evidence type="ECO:0000259" key="5">
    <source>
        <dbReference type="Pfam" id="PF08263"/>
    </source>
</evidence>